<accession>A0ABN0BR01</accession>
<organism evidence="2 3">
    <name type="scientific">Bacteroides fragilis 3_1_12</name>
    <dbReference type="NCBI Taxonomy" id="457424"/>
    <lineage>
        <taxon>Bacteria</taxon>
        <taxon>Pseudomonadati</taxon>
        <taxon>Bacteroidota</taxon>
        <taxon>Bacteroidia</taxon>
        <taxon>Bacteroidales</taxon>
        <taxon>Bacteroidaceae</taxon>
        <taxon>Bacteroides</taxon>
    </lineage>
</organism>
<dbReference type="EMBL" id="EQ973217">
    <property type="protein sequence ID" value="EFR55377.1"/>
    <property type="molecule type" value="Genomic_DNA"/>
</dbReference>
<protein>
    <recommendedName>
        <fullName evidence="4">Transmembrane protein</fullName>
    </recommendedName>
</protein>
<name>A0ABN0BR01_BACFG</name>
<evidence type="ECO:0008006" key="4">
    <source>
        <dbReference type="Google" id="ProtNLM"/>
    </source>
</evidence>
<evidence type="ECO:0000256" key="1">
    <source>
        <dbReference type="SAM" id="Phobius"/>
    </source>
</evidence>
<keyword evidence="1" id="KW-1133">Transmembrane helix</keyword>
<proteinExistence type="predicted"/>
<feature type="transmembrane region" description="Helical" evidence="1">
    <location>
        <begin position="53"/>
        <end position="70"/>
    </location>
</feature>
<dbReference type="Proteomes" id="UP000005101">
    <property type="component" value="Unassembled WGS sequence"/>
</dbReference>
<reference evidence="2 3" key="1">
    <citation type="submission" date="2008-12" db="EMBL/GenBank/DDBJ databases">
        <title>Annotation of Bacteroides fragilis strain 3_1_12.</title>
        <authorList>
            <consortium name="The Broad Institute Genome Sequencing Platform"/>
            <person name="Ward D."/>
            <person name="Young S.K."/>
            <person name="Kodira C.D."/>
            <person name="Zeng Q."/>
            <person name="Koehrsen M."/>
            <person name="Alvarado L."/>
            <person name="Berlin A."/>
            <person name="Borenstein D."/>
            <person name="Chen Z."/>
            <person name="Engels R."/>
            <person name="Freedman E."/>
            <person name="Gellesch M."/>
            <person name="Goldberg J."/>
            <person name="Griggs A."/>
            <person name="Gujja S."/>
            <person name="Heiman D."/>
            <person name="Hepburn T."/>
            <person name="Howarth C."/>
            <person name="Jen D."/>
            <person name="Larson L."/>
            <person name="Lewis B."/>
            <person name="Mehta T."/>
            <person name="Park D."/>
            <person name="Pearson M."/>
            <person name="Roberts A."/>
            <person name="Saif S."/>
            <person name="Shea T."/>
            <person name="Shenoy N."/>
            <person name="Sisk P."/>
            <person name="Stolte C."/>
            <person name="Sykes S."/>
            <person name="Walk T."/>
            <person name="White J."/>
            <person name="Yandava C."/>
            <person name="Allen-Vercoe E."/>
            <person name="Strauss J."/>
            <person name="Ambrose C."/>
            <person name="Lander E."/>
            <person name="Nusbaum C."/>
            <person name="Galagan J."/>
            <person name="Birren B."/>
        </authorList>
    </citation>
    <scope>NUCLEOTIDE SEQUENCE [LARGE SCALE GENOMIC DNA]</scope>
    <source>
        <strain evidence="2 3">3_1_12</strain>
    </source>
</reference>
<sequence length="72" mass="8571">MFSDEKRTFFLGKAFNSGEESGFFFYNKVLEASFFNIILNVRLLSGFLVNSKWGRLIIFLIVFHCIWWLCDF</sequence>
<keyword evidence="3" id="KW-1185">Reference proteome</keyword>
<evidence type="ECO:0000313" key="3">
    <source>
        <dbReference type="Proteomes" id="UP000005101"/>
    </source>
</evidence>
<keyword evidence="1" id="KW-0812">Transmembrane</keyword>
<gene>
    <name evidence="2" type="ORF">BFAG_04075</name>
</gene>
<keyword evidence="1" id="KW-0472">Membrane</keyword>
<evidence type="ECO:0000313" key="2">
    <source>
        <dbReference type="EMBL" id="EFR55377.1"/>
    </source>
</evidence>